<dbReference type="GO" id="GO:0003871">
    <property type="term" value="F:5-methyltetrahydropteroyltriglutamate-homocysteine S-methyltransferase activity"/>
    <property type="evidence" value="ECO:0007669"/>
    <property type="project" value="InterPro"/>
</dbReference>
<sequence>MITHATLGSWPGTDIAATSRMVLGECPAHAHVPEMPDRGAHASMVGRTLGMITELGADLQPSGWRLTDGSGLDQRRAATMLRDDVEIFAEAAQGFEGEIVLSASGPWTLAAMVELSRGQKVLGDTGARRDLAQALLAGLSDQIVRLARLVPTANIRLQLDEPMLPAVATGRIRTASGFRRIAAVDVPELETTLGDVVRGVGASLDGRVMLHSCASDFDPGLARRVGADALALDLSGSVKPATLDALAAHLENGGLLWWGLLATNPVDVVPRPDALVERALRLLRPLELPVEIWLERVVLTPACGLAGWTPSTAIASVRVLRETAGVLSEEIGSS</sequence>
<reference evidence="2 3" key="1">
    <citation type="submission" date="2019-06" db="EMBL/GenBank/DDBJ databases">
        <title>Sequencing the genomes of 1000 actinobacteria strains.</title>
        <authorList>
            <person name="Klenk H.-P."/>
        </authorList>
    </citation>
    <scope>NUCLEOTIDE SEQUENCE [LARGE SCALE GENOMIC DNA]</scope>
    <source>
        <strain evidence="2 3">DSM 8251</strain>
    </source>
</reference>
<protein>
    <submittedName>
        <fullName evidence="2">Cobalamin-independent methionine synthase catalytic subunit</fullName>
    </submittedName>
</protein>
<dbReference type="EMBL" id="VFOR01000001">
    <property type="protein sequence ID" value="TQL62479.1"/>
    <property type="molecule type" value="Genomic_DNA"/>
</dbReference>
<dbReference type="InterPro" id="IPR002629">
    <property type="entry name" value="Met_Synth_C/arc"/>
</dbReference>
<feature type="domain" description="Cobalamin-independent methionine synthase MetE C-terminal/archaeal" evidence="1">
    <location>
        <begin position="157"/>
        <end position="324"/>
    </location>
</feature>
<comment type="caution">
    <text evidence="2">The sequence shown here is derived from an EMBL/GenBank/DDBJ whole genome shotgun (WGS) entry which is preliminary data.</text>
</comment>
<dbReference type="RefSeq" id="WP_142092319.1">
    <property type="nucleotide sequence ID" value="NZ_BAAAMD010000003.1"/>
</dbReference>
<dbReference type="OrthoDB" id="5242426at2"/>
<dbReference type="SUPFAM" id="SSF51726">
    <property type="entry name" value="UROD/MetE-like"/>
    <property type="match status" value="1"/>
</dbReference>
<gene>
    <name evidence="2" type="ORF">FB460_0256</name>
</gene>
<evidence type="ECO:0000313" key="2">
    <source>
        <dbReference type="EMBL" id="TQL62479.1"/>
    </source>
</evidence>
<organism evidence="2 3">
    <name type="scientific">Propioniferax innocua</name>
    <dbReference type="NCBI Taxonomy" id="1753"/>
    <lineage>
        <taxon>Bacteria</taxon>
        <taxon>Bacillati</taxon>
        <taxon>Actinomycetota</taxon>
        <taxon>Actinomycetes</taxon>
        <taxon>Propionibacteriales</taxon>
        <taxon>Propionibacteriaceae</taxon>
        <taxon>Propioniferax</taxon>
    </lineage>
</organism>
<dbReference type="GO" id="GO:0008270">
    <property type="term" value="F:zinc ion binding"/>
    <property type="evidence" value="ECO:0007669"/>
    <property type="project" value="InterPro"/>
</dbReference>
<dbReference type="InterPro" id="IPR038071">
    <property type="entry name" value="UROD/MetE-like_sf"/>
</dbReference>
<dbReference type="Proteomes" id="UP000316196">
    <property type="component" value="Unassembled WGS sequence"/>
</dbReference>
<dbReference type="Pfam" id="PF01717">
    <property type="entry name" value="Meth_synt_2"/>
    <property type="match status" value="1"/>
</dbReference>
<evidence type="ECO:0000259" key="1">
    <source>
        <dbReference type="Pfam" id="PF01717"/>
    </source>
</evidence>
<evidence type="ECO:0000313" key="3">
    <source>
        <dbReference type="Proteomes" id="UP000316196"/>
    </source>
</evidence>
<keyword evidence="3" id="KW-1185">Reference proteome</keyword>
<name>A0A542ZQE9_9ACTN</name>
<dbReference type="Gene3D" id="3.20.20.210">
    <property type="match status" value="1"/>
</dbReference>
<dbReference type="GO" id="GO:0009086">
    <property type="term" value="P:methionine biosynthetic process"/>
    <property type="evidence" value="ECO:0007669"/>
    <property type="project" value="InterPro"/>
</dbReference>
<proteinExistence type="predicted"/>
<dbReference type="AlphaFoldDB" id="A0A542ZQE9"/>
<accession>A0A542ZQE9</accession>